<reference evidence="2 3" key="1">
    <citation type="submission" date="2017-02" db="EMBL/GenBank/DDBJ databases">
        <title>Genomes of Trichoderma spp. with biocontrol activity.</title>
        <authorList>
            <person name="Gardiner D."/>
            <person name="Kazan K."/>
            <person name="Vos C."/>
            <person name="Harvey P."/>
        </authorList>
    </citation>
    <scope>NUCLEOTIDE SEQUENCE [LARGE SCALE GENOMIC DNA]</scope>
    <source>
        <strain evidence="2 3">A5MH</strain>
    </source>
</reference>
<evidence type="ECO:0000313" key="2">
    <source>
        <dbReference type="EMBL" id="PNP46863.1"/>
    </source>
</evidence>
<evidence type="ECO:0008006" key="4">
    <source>
        <dbReference type="Google" id="ProtNLM"/>
    </source>
</evidence>
<feature type="region of interest" description="Disordered" evidence="1">
    <location>
        <begin position="172"/>
        <end position="194"/>
    </location>
</feature>
<dbReference type="AlphaFoldDB" id="A0A2K0TN03"/>
<dbReference type="EMBL" id="MTYH01000014">
    <property type="protein sequence ID" value="PNP46863.1"/>
    <property type="molecule type" value="Genomic_DNA"/>
</dbReference>
<dbReference type="Proteomes" id="UP000236546">
    <property type="component" value="Unassembled WGS sequence"/>
</dbReference>
<evidence type="ECO:0000256" key="1">
    <source>
        <dbReference type="SAM" id="MobiDB-lite"/>
    </source>
</evidence>
<dbReference type="OrthoDB" id="4865224at2759"/>
<sequence>MASSPSKRETVCAKHPGSDLVQLEEHDSNIDLMAPNTQGVTLNEPGPTDIADGDSFITASEHCLEHPTANNAIQSNRSDLVQNDRAENYKSQAECLAAFQDIENALCTHLHQLQLTQSKATDIESKLQDLPKEEKKTNLLLAAFTLINSLASVSHIFTASIAMMEGAKDPASLSKMRTRAQPSDSPPVQTPAPASPAISISTIFEEAQMEDSSSDLLLDCPPSDNDTTDLMIFDTPDRQCPATRNTGSSEIDPFIDAPQEAAASLETPDTEIRLEFHSDFTNLYGRQLYVPSLPSTPAAERSRRVILRNLPPTAKLSQIARGIQTHGQILSILPLNTLPLSNDATKTVMVEFIHPKPAAEVVRIIQASPLIYEDANLIQYQASAWLVPTPSFGLSWVDKDVVSQKYSRSLMFKEFPSDYIWYFIGKVGLQHIVRVELDVPNHSLCIELTSMWQTRRVDELIWRGKFSDIFKYCREEGTLRFIVPDVTQICDYNDRPPYGIIKQLPEDDLERQWNVHPYNRLPPHLEKEAVQQGPTRLSLEKRLALQHDIEEDEVDDLLLDLENHKDTDYKIIGSNITITRRKWSWSMTDEDDTKLLMANTLHEPEWAEHWDKYFQDRGELNIRTWEAYGMMANHRQEKAAEQGLDLGAVPKCDKGCEMGCQDLKKTPVDAEIKQWLKR</sequence>
<protein>
    <recommendedName>
        <fullName evidence="4">RRM domain-containing protein</fullName>
    </recommendedName>
</protein>
<proteinExistence type="predicted"/>
<evidence type="ECO:0000313" key="3">
    <source>
        <dbReference type="Proteomes" id="UP000236546"/>
    </source>
</evidence>
<gene>
    <name evidence="2" type="ORF">TGAMA5MH_01815</name>
</gene>
<comment type="caution">
    <text evidence="2">The sequence shown here is derived from an EMBL/GenBank/DDBJ whole genome shotgun (WGS) entry which is preliminary data.</text>
</comment>
<name>A0A2K0TN03_9HYPO</name>
<accession>A0A2K0TN03</accession>
<organism evidence="2 3">
    <name type="scientific">Trichoderma gamsii</name>
    <dbReference type="NCBI Taxonomy" id="398673"/>
    <lineage>
        <taxon>Eukaryota</taxon>
        <taxon>Fungi</taxon>
        <taxon>Dikarya</taxon>
        <taxon>Ascomycota</taxon>
        <taxon>Pezizomycotina</taxon>
        <taxon>Sordariomycetes</taxon>
        <taxon>Hypocreomycetidae</taxon>
        <taxon>Hypocreales</taxon>
        <taxon>Hypocreaceae</taxon>
        <taxon>Trichoderma</taxon>
    </lineage>
</organism>
<feature type="compositionally biased region" description="Pro residues" evidence="1">
    <location>
        <begin position="184"/>
        <end position="194"/>
    </location>
</feature>